<dbReference type="EC" id="3.1.7.2" evidence="5"/>
<evidence type="ECO:0000256" key="8">
    <source>
        <dbReference type="ARBA" id="ARBA00040793"/>
    </source>
</evidence>
<accession>A0A6F9DEY6</accession>
<evidence type="ECO:0000256" key="4">
    <source>
        <dbReference type="ARBA" id="ARBA00023211"/>
    </source>
</evidence>
<dbReference type="PANTHER" id="PTHR46246">
    <property type="entry name" value="GUANOSINE-3',5'-BIS(DIPHOSPHATE) 3'-PYROPHOSPHOHYDROLASE MESH1"/>
    <property type="match status" value="1"/>
</dbReference>
<keyword evidence="2" id="KW-0479">Metal-binding</keyword>
<dbReference type="InterPro" id="IPR006674">
    <property type="entry name" value="HD_domain"/>
</dbReference>
<dbReference type="InterPro" id="IPR052194">
    <property type="entry name" value="MESH1"/>
</dbReference>
<evidence type="ECO:0000313" key="14">
    <source>
        <dbReference type="EMBL" id="CAB3252155.1"/>
    </source>
</evidence>
<dbReference type="FunFam" id="1.10.3210.10:FF:000012">
    <property type="entry name" value="HD domain containing 3"/>
    <property type="match status" value="1"/>
</dbReference>
<evidence type="ECO:0000256" key="5">
    <source>
        <dbReference type="ARBA" id="ARBA00024387"/>
    </source>
</evidence>
<dbReference type="InterPro" id="IPR003607">
    <property type="entry name" value="HD/PDEase_dom"/>
</dbReference>
<dbReference type="SUPFAM" id="SSF109604">
    <property type="entry name" value="HD-domain/PDEase-like"/>
    <property type="match status" value="1"/>
</dbReference>
<comment type="cofactor">
    <cofactor evidence="1">
        <name>Mn(2+)</name>
        <dbReference type="ChEBI" id="CHEBI:29035"/>
    </cofactor>
</comment>
<evidence type="ECO:0000256" key="12">
    <source>
        <dbReference type="ARBA" id="ARBA00079108"/>
    </source>
</evidence>
<evidence type="ECO:0000256" key="3">
    <source>
        <dbReference type="ARBA" id="ARBA00022801"/>
    </source>
</evidence>
<reference evidence="14" key="1">
    <citation type="submission" date="2020-04" db="EMBL/GenBank/DDBJ databases">
        <authorList>
            <person name="Neveu A P."/>
        </authorList>
    </citation>
    <scope>NUCLEOTIDE SEQUENCE</scope>
    <source>
        <tissue evidence="14">Whole embryo</tissue>
    </source>
</reference>
<comment type="catalytic activity">
    <reaction evidence="11">
        <text>guanosine 3',5'-bis(diphosphate) + H2O = GDP + diphosphate + H(+)</text>
        <dbReference type="Rhea" id="RHEA:14253"/>
        <dbReference type="ChEBI" id="CHEBI:15377"/>
        <dbReference type="ChEBI" id="CHEBI:15378"/>
        <dbReference type="ChEBI" id="CHEBI:33019"/>
        <dbReference type="ChEBI" id="CHEBI:58189"/>
        <dbReference type="ChEBI" id="CHEBI:77828"/>
        <dbReference type="EC" id="3.1.7.2"/>
    </reaction>
</comment>
<evidence type="ECO:0000259" key="13">
    <source>
        <dbReference type="PROSITE" id="PS51831"/>
    </source>
</evidence>
<evidence type="ECO:0000256" key="1">
    <source>
        <dbReference type="ARBA" id="ARBA00001936"/>
    </source>
</evidence>
<sequence length="176" mass="20011">MDLQLLVSTANFAAIKHKDQRRKDPDQTPYINHPIGVAEILSKEGNVSDIEVLQGALLHDTVEDTETTFEEIEELFGSNVRGIVAEVTDDKGLPKQERKRLQVVNAPKKSKKAKLVKLADKLYNLRDLNRSTPSGWSQERVEEYFQWAANVVQGLRGTNEALEKELDKLFKERNII</sequence>
<dbReference type="PANTHER" id="PTHR46246:SF1">
    <property type="entry name" value="GUANOSINE-3',5'-BIS(DIPHOSPHATE) 3'-PYROPHOSPHOHYDROLASE MESH1"/>
    <property type="match status" value="1"/>
</dbReference>
<evidence type="ECO:0000256" key="7">
    <source>
        <dbReference type="ARBA" id="ARBA00038354"/>
    </source>
</evidence>
<proteinExistence type="evidence at transcript level"/>
<evidence type="ECO:0000256" key="10">
    <source>
        <dbReference type="ARBA" id="ARBA00041770"/>
    </source>
</evidence>
<dbReference type="Gene3D" id="1.10.3210.10">
    <property type="entry name" value="Hypothetical protein af1432"/>
    <property type="match status" value="1"/>
</dbReference>
<keyword evidence="3 14" id="KW-0378">Hydrolase</keyword>
<dbReference type="GO" id="GO:0046872">
    <property type="term" value="F:metal ion binding"/>
    <property type="evidence" value="ECO:0007669"/>
    <property type="project" value="UniProtKB-KW"/>
</dbReference>
<feature type="domain" description="HD" evidence="13">
    <location>
        <begin position="30"/>
        <end position="125"/>
    </location>
</feature>
<dbReference type="GO" id="GO:0008893">
    <property type="term" value="F:guanosine-3',5'-bis(diphosphate) 3'-diphosphatase activity"/>
    <property type="evidence" value="ECO:0007669"/>
    <property type="project" value="UniProtKB-EC"/>
</dbReference>
<evidence type="ECO:0000256" key="2">
    <source>
        <dbReference type="ARBA" id="ARBA00022723"/>
    </source>
</evidence>
<dbReference type="PROSITE" id="PS51831">
    <property type="entry name" value="HD"/>
    <property type="match status" value="1"/>
</dbReference>
<protein>
    <recommendedName>
        <fullName evidence="8">Guanosine-3',5'-bis(diphosphate) 3'-pyrophosphohydrolase MESH1</fullName>
        <ecNumber evidence="5">3.1.7.2</ecNumber>
    </recommendedName>
    <alternativeName>
        <fullName evidence="12">HD domain-containing protein 3</fullName>
    </alternativeName>
    <alternativeName>
        <fullName evidence="9">Metazoan SpoT homolog 1</fullName>
    </alternativeName>
    <alternativeName>
        <fullName evidence="10">Penta-phosphate guanosine-3'-pyrophosphohydrolase</fullName>
    </alternativeName>
</protein>
<comment type="similarity">
    <text evidence="7">Belongs to the MESH1 family.</text>
</comment>
<dbReference type="Pfam" id="PF13328">
    <property type="entry name" value="HD_4"/>
    <property type="match status" value="1"/>
</dbReference>
<dbReference type="AlphaFoldDB" id="A0A6F9DEY6"/>
<comment type="function">
    <text evidence="6">ppGpp hydrolyzing enzyme involved in starvation response.</text>
</comment>
<dbReference type="EMBL" id="LR785704">
    <property type="protein sequence ID" value="CAB3252155.1"/>
    <property type="molecule type" value="mRNA"/>
</dbReference>
<evidence type="ECO:0000256" key="9">
    <source>
        <dbReference type="ARBA" id="ARBA00041464"/>
    </source>
</evidence>
<keyword evidence="4" id="KW-0464">Manganese</keyword>
<evidence type="ECO:0000256" key="6">
    <source>
        <dbReference type="ARBA" id="ARBA00037781"/>
    </source>
</evidence>
<evidence type="ECO:0000256" key="11">
    <source>
        <dbReference type="ARBA" id="ARBA00047968"/>
    </source>
</evidence>
<dbReference type="SMART" id="SM00471">
    <property type="entry name" value="HDc"/>
    <property type="match status" value="1"/>
</dbReference>
<organism evidence="14">
    <name type="scientific">Phallusia mammillata</name>
    <dbReference type="NCBI Taxonomy" id="59560"/>
    <lineage>
        <taxon>Eukaryota</taxon>
        <taxon>Metazoa</taxon>
        <taxon>Chordata</taxon>
        <taxon>Tunicata</taxon>
        <taxon>Ascidiacea</taxon>
        <taxon>Phlebobranchia</taxon>
        <taxon>Ascidiidae</taxon>
        <taxon>Phallusia</taxon>
    </lineage>
</organism>
<gene>
    <name evidence="14" type="primary">Hddc3</name>
</gene>
<name>A0A6F9DEY6_9ASCI</name>